<dbReference type="EMBL" id="JAFNEN010000001">
    <property type="protein sequence ID" value="KAG8202039.1"/>
    <property type="molecule type" value="Genomic_DNA"/>
</dbReference>
<feature type="compositionally biased region" description="Basic and acidic residues" evidence="1">
    <location>
        <begin position="175"/>
        <end position="186"/>
    </location>
</feature>
<feature type="domain" description="Hyaluronan/mRNA-binding protein" evidence="2">
    <location>
        <begin position="159"/>
        <end position="299"/>
    </location>
</feature>
<dbReference type="Proteomes" id="UP000827092">
    <property type="component" value="Unassembled WGS sequence"/>
</dbReference>
<dbReference type="GO" id="GO:0005737">
    <property type="term" value="C:cytoplasm"/>
    <property type="evidence" value="ECO:0007669"/>
    <property type="project" value="TreeGrafter"/>
</dbReference>
<evidence type="ECO:0000313" key="3">
    <source>
        <dbReference type="EMBL" id="KAG8202039.1"/>
    </source>
</evidence>
<feature type="compositionally biased region" description="Basic and acidic residues" evidence="1">
    <location>
        <begin position="194"/>
        <end position="206"/>
    </location>
</feature>
<dbReference type="PANTHER" id="PTHR12299:SF17">
    <property type="entry name" value="AT19571P-RELATED"/>
    <property type="match status" value="1"/>
</dbReference>
<reference evidence="3 4" key="1">
    <citation type="journal article" date="2022" name="Nat. Ecol. Evol.">
        <title>A masculinizing supergene underlies an exaggerated male reproductive morph in a spider.</title>
        <authorList>
            <person name="Hendrickx F."/>
            <person name="De Corte Z."/>
            <person name="Sonet G."/>
            <person name="Van Belleghem S.M."/>
            <person name="Kostlbacher S."/>
            <person name="Vangestel C."/>
        </authorList>
    </citation>
    <scope>NUCLEOTIDE SEQUENCE [LARGE SCALE GENOMIC DNA]</scope>
    <source>
        <strain evidence="3">W744_W776</strain>
    </source>
</reference>
<name>A0AAV6VZQ3_9ARAC</name>
<feature type="region of interest" description="Disordered" evidence="1">
    <location>
        <begin position="28"/>
        <end position="340"/>
    </location>
</feature>
<organism evidence="3 4">
    <name type="scientific">Oedothorax gibbosus</name>
    <dbReference type="NCBI Taxonomy" id="931172"/>
    <lineage>
        <taxon>Eukaryota</taxon>
        <taxon>Metazoa</taxon>
        <taxon>Ecdysozoa</taxon>
        <taxon>Arthropoda</taxon>
        <taxon>Chelicerata</taxon>
        <taxon>Arachnida</taxon>
        <taxon>Araneae</taxon>
        <taxon>Araneomorphae</taxon>
        <taxon>Entelegynae</taxon>
        <taxon>Araneoidea</taxon>
        <taxon>Linyphiidae</taxon>
        <taxon>Erigoninae</taxon>
        <taxon>Oedothorax</taxon>
    </lineage>
</organism>
<dbReference type="GO" id="GO:0003723">
    <property type="term" value="F:RNA binding"/>
    <property type="evidence" value="ECO:0007669"/>
    <property type="project" value="InterPro"/>
</dbReference>
<dbReference type="PANTHER" id="PTHR12299">
    <property type="entry name" value="HYALURONIC ACID-BINDING PROTEIN 4"/>
    <property type="match status" value="1"/>
</dbReference>
<dbReference type="GO" id="GO:0005634">
    <property type="term" value="C:nucleus"/>
    <property type="evidence" value="ECO:0007669"/>
    <property type="project" value="TreeGrafter"/>
</dbReference>
<evidence type="ECO:0000313" key="4">
    <source>
        <dbReference type="Proteomes" id="UP000827092"/>
    </source>
</evidence>
<feature type="compositionally biased region" description="Basic residues" evidence="1">
    <location>
        <begin position="138"/>
        <end position="150"/>
    </location>
</feature>
<dbReference type="SMART" id="SM01233">
    <property type="entry name" value="HABP4_PAI-RBP1"/>
    <property type="match status" value="1"/>
</dbReference>
<comment type="caution">
    <text evidence="3">The sequence shown here is derived from an EMBL/GenBank/DDBJ whole genome shotgun (WGS) entry which is preliminary data.</text>
</comment>
<sequence length="340" mass="39392">MENAYGIGVKNRYELFYDEDVDPLEIIRQQEEEKEKRKTDKSLPKDKTKNTKSKKVLPAAGVTKKAKENLEGIQTKPSENTDTSNKPRSRPFTDRTARNVRNFDESKSLEERKNFRNREDRGPSNTENRERDSENRRGRGGFRGRGRGRGRGGFFNSFENRPPRYSGAGAGGDRTSFRPFEKKDATESNNWSDMKNEFNTHKKEPESTWMDDDLTAANGKPQNDTNWGEILEEPKVANLPKDGLDDKVDALNLNNETKENLPEEHTDENSKEMTLDEWKREQEAKRAVPKYNLRKPGEGEDGNQWKRVYVLKKKAEKGADDDDEEEEDEDVRNHEFYGTY</sequence>
<evidence type="ECO:0000259" key="2">
    <source>
        <dbReference type="SMART" id="SM01233"/>
    </source>
</evidence>
<dbReference type="AlphaFoldDB" id="A0AAV6VZQ3"/>
<feature type="compositionally biased region" description="Basic and acidic residues" evidence="1">
    <location>
        <begin position="28"/>
        <end position="49"/>
    </location>
</feature>
<feature type="compositionally biased region" description="Basic and acidic residues" evidence="1">
    <location>
        <begin position="91"/>
        <end position="137"/>
    </location>
</feature>
<dbReference type="InterPro" id="IPR039764">
    <property type="entry name" value="HABP4/SERBP1-like"/>
</dbReference>
<evidence type="ECO:0000256" key="1">
    <source>
        <dbReference type="SAM" id="MobiDB-lite"/>
    </source>
</evidence>
<feature type="compositionally biased region" description="Basic and acidic residues" evidence="1">
    <location>
        <begin position="331"/>
        <end position="340"/>
    </location>
</feature>
<dbReference type="Pfam" id="PF04774">
    <property type="entry name" value="HABP4_PAI-RBP1"/>
    <property type="match status" value="1"/>
</dbReference>
<gene>
    <name evidence="3" type="ORF">JTE90_010408</name>
</gene>
<feature type="compositionally biased region" description="Acidic residues" evidence="1">
    <location>
        <begin position="319"/>
        <end position="330"/>
    </location>
</feature>
<feature type="compositionally biased region" description="Basic and acidic residues" evidence="1">
    <location>
        <begin position="256"/>
        <end position="286"/>
    </location>
</feature>
<keyword evidence="4" id="KW-1185">Reference proteome</keyword>
<accession>A0AAV6VZQ3</accession>
<dbReference type="InterPro" id="IPR006861">
    <property type="entry name" value="HABP4_PAIRBP1-bd"/>
</dbReference>
<protein>
    <recommendedName>
        <fullName evidence="2">Hyaluronan/mRNA-binding protein domain-containing protein</fullName>
    </recommendedName>
</protein>
<proteinExistence type="predicted"/>
<feature type="compositionally biased region" description="Polar residues" evidence="1">
    <location>
        <begin position="75"/>
        <end position="86"/>
    </location>
</feature>